<gene>
    <name evidence="1" type="ORF">rCG_43969</name>
</gene>
<proteinExistence type="predicted"/>
<dbReference type="EMBL" id="CH473977">
    <property type="protein sequence ID" value="EDL98139.1"/>
    <property type="molecule type" value="Genomic_DNA"/>
</dbReference>
<reference evidence="2" key="1">
    <citation type="submission" date="2005-09" db="EMBL/GenBank/DDBJ databases">
        <authorList>
            <person name="Mural R.J."/>
            <person name="Li P.W."/>
            <person name="Adams M.D."/>
            <person name="Amanatides P.G."/>
            <person name="Baden-Tillson H."/>
            <person name="Barnstead M."/>
            <person name="Chin S.H."/>
            <person name="Dew I."/>
            <person name="Evans C.A."/>
            <person name="Ferriera S."/>
            <person name="Flanigan M."/>
            <person name="Fosler C."/>
            <person name="Glodek A."/>
            <person name="Gu Z."/>
            <person name="Holt R.A."/>
            <person name="Jennings D."/>
            <person name="Kraft C.L."/>
            <person name="Lu F."/>
            <person name="Nguyen T."/>
            <person name="Nusskern D.R."/>
            <person name="Pfannkoch C.M."/>
            <person name="Sitter C."/>
            <person name="Sutton G.G."/>
            <person name="Venter J.C."/>
            <person name="Wang Z."/>
            <person name="Woodage T."/>
            <person name="Zheng X.H."/>
            <person name="Zhong F."/>
        </authorList>
    </citation>
    <scope>NUCLEOTIDE SEQUENCE [LARGE SCALE GENOMIC DNA]</scope>
    <source>
        <strain>BN</strain>
        <strain evidence="2">Sprague-Dawley</strain>
    </source>
</reference>
<dbReference type="Proteomes" id="UP000234681">
    <property type="component" value="Chromosome 17"/>
</dbReference>
<name>A6J6Y9_RAT</name>
<dbReference type="AlphaFoldDB" id="A6J6Y9"/>
<accession>A6J6Y9</accession>
<sequence length="41" mass="4848">MNNVAMMHCLATFQKSDLLPEYVCLKDRFLVLQPYLRKGLF</sequence>
<protein>
    <submittedName>
        <fullName evidence="1">RCG43969</fullName>
    </submittedName>
</protein>
<organism evidence="1 2">
    <name type="scientific">Rattus norvegicus</name>
    <name type="common">Rat</name>
    <dbReference type="NCBI Taxonomy" id="10116"/>
    <lineage>
        <taxon>Eukaryota</taxon>
        <taxon>Metazoa</taxon>
        <taxon>Chordata</taxon>
        <taxon>Craniata</taxon>
        <taxon>Vertebrata</taxon>
        <taxon>Euteleostomi</taxon>
        <taxon>Mammalia</taxon>
        <taxon>Eutheria</taxon>
        <taxon>Euarchontoglires</taxon>
        <taxon>Glires</taxon>
        <taxon>Rodentia</taxon>
        <taxon>Myomorpha</taxon>
        <taxon>Muroidea</taxon>
        <taxon>Muridae</taxon>
        <taxon>Murinae</taxon>
        <taxon>Rattus</taxon>
    </lineage>
</organism>
<evidence type="ECO:0000313" key="2">
    <source>
        <dbReference type="Proteomes" id="UP000234681"/>
    </source>
</evidence>
<evidence type="ECO:0000313" key="1">
    <source>
        <dbReference type="EMBL" id="EDL98139.1"/>
    </source>
</evidence>